<dbReference type="Proteomes" id="UP001610335">
    <property type="component" value="Unassembled WGS sequence"/>
</dbReference>
<feature type="compositionally biased region" description="Gly residues" evidence="1">
    <location>
        <begin position="210"/>
        <end position="220"/>
    </location>
</feature>
<feature type="compositionally biased region" description="Basic and acidic residues" evidence="1">
    <location>
        <begin position="871"/>
        <end position="882"/>
    </location>
</feature>
<feature type="region of interest" description="Disordered" evidence="1">
    <location>
        <begin position="1"/>
        <end position="29"/>
    </location>
</feature>
<feature type="compositionally biased region" description="Low complexity" evidence="1">
    <location>
        <begin position="1049"/>
        <end position="1063"/>
    </location>
</feature>
<feature type="compositionally biased region" description="Basic and acidic residues" evidence="1">
    <location>
        <begin position="1073"/>
        <end position="1082"/>
    </location>
</feature>
<feature type="compositionally biased region" description="Acidic residues" evidence="1">
    <location>
        <begin position="746"/>
        <end position="758"/>
    </location>
</feature>
<dbReference type="InterPro" id="IPR017956">
    <property type="entry name" value="AT_hook_DNA-bd_motif"/>
</dbReference>
<sequence length="1255" mass="140249">MFGRQLGRREAALGSRGMRGASSALVEGKGKRGITTLNTPSVLVHASSSPDILAPPGDVDYLISSPFKPFIGRQSSLMSPANRRIINTPGAGKRKRSRISLSPAKSAHSVRFNDILLPGSPTRKSNGRQRSLSPDKAAEAEGNVSPWRIRVTLEATQDEQDNQSSPSRKRSRPSTTTMMIPLKDDSEQTPRRPRGRPRKSGALDATPRSGGPGNTPGPGGNSEQKRRRGRPRKHQPDSAPTGTELERRSWSPLNLTGDADSDDGFYDNEGQDIPFEVPDQMDLPEPDLADENRNARPTFEPNYSTPNGDAIDRFNSQQAHDDLHSTPSKMPSPTRDLEAPSPENSMHAGHTPMPPRMYPAPSSPSLVDDERQVHNQSAREISAIASKPTIRANDPTNEHREFDSIMESEGFSMVSLNTLPSVRQDALTSNSKLAKGSLKPFLERETNGVIKRKSQVLEHSPEQDFAPNPSPNPMPSPAKALVEFPLPRASSHSSTTRLALSSPFPTKSTSIPQRQSCLRLAKLVRAGITLERVLSRSNPANSPGMAVPDFMEPRQRLEVTFCGLNPDSQRLLRAALGLGQVLAIRRRMAELRSPQRKALIEEYSEMEEELDSPHLEHTTQYVSRTPNRQYDGAVDSSPSTEMKRRFAEWQRERDAISRTIQMANSSQVIVIGSDASTSPISERLDNADADQSLWIRQAEEEQQEQQQQEEEEEVEEEMEEEEVEEEEVEEEVEEDGIDQEGRDYSVDADDDDGYEDIWQEQAQDEGTPNRGSMLEPQDDVQSSPWKGGSTPADREYGRTFSPTYWVDGQGKVPFLGQSRVRELREQEVDISTLLRAEDTPKRARYYYGKSSPLSSTQGRSPQRIPLSEASQHQRDADEHNAEPDEPDALGVEPQEPDGYYYGKSSPLDTAQERPPRHIPSSMASQRLNDTERYDVEPDEPEEPEEPEDYLDFSPERDLEDETFQIDPTTRHESEMQRHHSEIANNASVSDSEGEEHPSVHEQTLTPRNAEPANKHVPASSWFQKITSITPGWLKAPNRESSPLHKRSSPPRSRSTSKVSSPSEEQLEEEERPDEQSQEKDGGESEEPPLNTESELVGQQKPPLQPQVKSTRTSTTPKPEEAKQKQQTLSTSGYFTNAHYSLLRRLYRLAKGSPESFSYHPNSAHADIIGDYIWTSDNVYGVPITELQFAIVHRFRQELAAEDLKSGGSGWVGWTDADLHRRLVSVIIGEQIRKDRKDQLGARPSRSRPRSIIQKG</sequence>
<dbReference type="SMART" id="SM00384">
    <property type="entry name" value="AT_hook"/>
    <property type="match status" value="2"/>
</dbReference>
<feature type="compositionally biased region" description="Polar residues" evidence="1">
    <location>
        <begin position="760"/>
        <end position="770"/>
    </location>
</feature>
<feature type="compositionally biased region" description="Acidic residues" evidence="1">
    <location>
        <begin position="259"/>
        <end position="270"/>
    </location>
</feature>
<feature type="compositionally biased region" description="Basic and acidic residues" evidence="1">
    <location>
        <begin position="968"/>
        <end position="981"/>
    </location>
</feature>
<feature type="compositionally biased region" description="Polar residues" evidence="1">
    <location>
        <begin position="851"/>
        <end position="860"/>
    </location>
</feature>
<name>A0ABR4J5V0_9EURO</name>
<feature type="region of interest" description="Disordered" evidence="1">
    <location>
        <begin position="456"/>
        <end position="476"/>
    </location>
</feature>
<feature type="compositionally biased region" description="Pro residues" evidence="1">
    <location>
        <begin position="352"/>
        <end position="362"/>
    </location>
</feature>
<feature type="compositionally biased region" description="Polar residues" evidence="1">
    <location>
        <begin position="1020"/>
        <end position="1029"/>
    </location>
</feature>
<feature type="compositionally biased region" description="Polar residues" evidence="1">
    <location>
        <begin position="1106"/>
        <end position="1116"/>
    </location>
</feature>
<dbReference type="PRINTS" id="PR00929">
    <property type="entry name" value="ATHOOK"/>
</dbReference>
<keyword evidence="3" id="KW-1185">Reference proteome</keyword>
<protein>
    <recommendedName>
        <fullName evidence="4">AT DNA binding protein</fullName>
    </recommendedName>
</protein>
<evidence type="ECO:0000256" key="1">
    <source>
        <dbReference type="SAM" id="MobiDB-lite"/>
    </source>
</evidence>
<comment type="caution">
    <text evidence="2">The sequence shown here is derived from an EMBL/GenBank/DDBJ whole genome shotgun (WGS) entry which is preliminary data.</text>
</comment>
<gene>
    <name evidence="2" type="ORF">BDW59DRAFT_168272</name>
</gene>
<evidence type="ECO:0000313" key="3">
    <source>
        <dbReference type="Proteomes" id="UP001610335"/>
    </source>
</evidence>
<evidence type="ECO:0008006" key="4">
    <source>
        <dbReference type="Google" id="ProtNLM"/>
    </source>
</evidence>
<feature type="compositionally biased region" description="Polar residues" evidence="1">
    <location>
        <begin position="122"/>
        <end position="132"/>
    </location>
</feature>
<feature type="region of interest" description="Disordered" evidence="1">
    <location>
        <begin position="824"/>
        <end position="1129"/>
    </location>
</feature>
<proteinExistence type="predicted"/>
<organism evidence="2 3">
    <name type="scientific">Aspergillus cavernicola</name>
    <dbReference type="NCBI Taxonomy" id="176166"/>
    <lineage>
        <taxon>Eukaryota</taxon>
        <taxon>Fungi</taxon>
        <taxon>Dikarya</taxon>
        <taxon>Ascomycota</taxon>
        <taxon>Pezizomycotina</taxon>
        <taxon>Eurotiomycetes</taxon>
        <taxon>Eurotiomycetidae</taxon>
        <taxon>Eurotiales</taxon>
        <taxon>Aspergillaceae</taxon>
        <taxon>Aspergillus</taxon>
        <taxon>Aspergillus subgen. Nidulantes</taxon>
    </lineage>
</organism>
<dbReference type="EMBL" id="JBFXLS010000001">
    <property type="protein sequence ID" value="KAL2834914.1"/>
    <property type="molecule type" value="Genomic_DNA"/>
</dbReference>
<reference evidence="2 3" key="1">
    <citation type="submission" date="2024-07" db="EMBL/GenBank/DDBJ databases">
        <title>Section-level genome sequencing and comparative genomics of Aspergillus sections Usti and Cavernicolus.</title>
        <authorList>
            <consortium name="Lawrence Berkeley National Laboratory"/>
            <person name="Nybo J.L."/>
            <person name="Vesth T.C."/>
            <person name="Theobald S."/>
            <person name="Frisvad J.C."/>
            <person name="Larsen T.O."/>
            <person name="Kjaerboelling I."/>
            <person name="Rothschild-Mancinelli K."/>
            <person name="Lyhne E.K."/>
            <person name="Kogle M.E."/>
            <person name="Barry K."/>
            <person name="Clum A."/>
            <person name="Na H."/>
            <person name="Ledsgaard L."/>
            <person name="Lin J."/>
            <person name="Lipzen A."/>
            <person name="Kuo A."/>
            <person name="Riley R."/>
            <person name="Mondo S."/>
            <person name="LaButti K."/>
            <person name="Haridas S."/>
            <person name="Pangalinan J."/>
            <person name="Salamov A.A."/>
            <person name="Simmons B.A."/>
            <person name="Magnuson J.K."/>
            <person name="Chen J."/>
            <person name="Drula E."/>
            <person name="Henrissat B."/>
            <person name="Wiebenga A."/>
            <person name="Lubbers R.J."/>
            <person name="Gomes A.C."/>
            <person name="Makela M.R."/>
            <person name="Stajich J."/>
            <person name="Grigoriev I.V."/>
            <person name="Mortensen U.H."/>
            <person name="De vries R.P."/>
            <person name="Baker S.E."/>
            <person name="Andersen M.R."/>
        </authorList>
    </citation>
    <scope>NUCLEOTIDE SEQUENCE [LARGE SCALE GENOMIC DNA]</scope>
    <source>
        <strain evidence="2 3">CBS 600.67</strain>
    </source>
</reference>
<feature type="compositionally biased region" description="Acidic residues" evidence="1">
    <location>
        <begin position="700"/>
        <end position="738"/>
    </location>
</feature>
<feature type="region of interest" description="Disordered" evidence="1">
    <location>
        <begin position="87"/>
        <end position="376"/>
    </location>
</feature>
<accession>A0ABR4J5V0</accession>
<evidence type="ECO:0000313" key="2">
    <source>
        <dbReference type="EMBL" id="KAL2834914.1"/>
    </source>
</evidence>
<feature type="region of interest" description="Disordered" evidence="1">
    <location>
        <begin position="699"/>
        <end position="811"/>
    </location>
</feature>
<feature type="compositionally biased region" description="Acidic residues" evidence="1">
    <location>
        <begin position="936"/>
        <end position="950"/>
    </location>
</feature>
<feature type="region of interest" description="Disordered" evidence="1">
    <location>
        <begin position="1236"/>
        <end position="1255"/>
    </location>
</feature>